<accession>A0ABP1Q7W7</accession>
<dbReference type="PANTHER" id="PTHR43658">
    <property type="entry name" value="SHORT-CHAIN DEHYDROGENASE/REDUCTASE"/>
    <property type="match status" value="1"/>
</dbReference>
<keyword evidence="3" id="KW-1185">Reference proteome</keyword>
<dbReference type="Pfam" id="PF13561">
    <property type="entry name" value="adh_short_C2"/>
    <property type="match status" value="1"/>
</dbReference>
<dbReference type="EMBL" id="CAXLJM020000023">
    <property type="protein sequence ID" value="CAL8089021.1"/>
    <property type="molecule type" value="Genomic_DNA"/>
</dbReference>
<name>A0ABP1Q7W7_9HEXA</name>
<gene>
    <name evidence="2" type="ORF">ODALV1_LOCUS7234</name>
</gene>
<proteinExistence type="predicted"/>
<dbReference type="CDD" id="cd05369">
    <property type="entry name" value="TER_DECR_SDR_a"/>
    <property type="match status" value="1"/>
</dbReference>
<evidence type="ECO:0000313" key="3">
    <source>
        <dbReference type="Proteomes" id="UP001642540"/>
    </source>
</evidence>
<reference evidence="2 3" key="1">
    <citation type="submission" date="2024-08" db="EMBL/GenBank/DDBJ databases">
        <authorList>
            <person name="Cucini C."/>
            <person name="Frati F."/>
        </authorList>
    </citation>
    <scope>NUCLEOTIDE SEQUENCE [LARGE SCALE GENOMIC DNA]</scope>
</reference>
<dbReference type="PRINTS" id="PR00081">
    <property type="entry name" value="GDHRDH"/>
</dbReference>
<keyword evidence="1" id="KW-0560">Oxidoreductase</keyword>
<evidence type="ECO:0008006" key="4">
    <source>
        <dbReference type="Google" id="ProtNLM"/>
    </source>
</evidence>
<dbReference type="PANTHER" id="PTHR43658:SF8">
    <property type="entry name" value="17-BETA-HYDROXYSTEROID DEHYDROGENASE 14-RELATED"/>
    <property type="match status" value="1"/>
</dbReference>
<comment type="caution">
    <text evidence="2">The sequence shown here is derived from an EMBL/GenBank/DDBJ whole genome shotgun (WGS) entry which is preliminary data.</text>
</comment>
<dbReference type="InterPro" id="IPR002347">
    <property type="entry name" value="SDR_fam"/>
</dbReference>
<protein>
    <recommendedName>
        <fullName evidence="4">2,4-dienoyl-CoA reductase, mitochondrial</fullName>
    </recommendedName>
</protein>
<dbReference type="Proteomes" id="UP001642540">
    <property type="component" value="Unassembled WGS sequence"/>
</dbReference>
<sequence>MTDSTKPQARYFPVMKQPMLPKGTFSGKTALITGGGTGLGKGMALMLGSLGASVAILGRRQHVLENAAKELESQTGSKILPCSADIRDPEAVKMAIDKVESELGLPTIIVNNAAGNFISPTERLSPNAFKTVIDIVLNGTANVTLDLGKRLIAAQKGASILAITTTYTYRGSAFVVPSASAKAGVENMMRSLASEWGRYGIRLNCLAPGPIDTGPDSGAWSRLDPTGSFKDMALEKLPVGRFGGVEELANLACFLLSDYSSFMTGETVVFDGGEIGFGAGEFNGLVNVPKDHWDAMEKMIRETNAKQKGKSSKL</sequence>
<evidence type="ECO:0000256" key="1">
    <source>
        <dbReference type="ARBA" id="ARBA00023002"/>
    </source>
</evidence>
<dbReference type="SUPFAM" id="SSF51735">
    <property type="entry name" value="NAD(P)-binding Rossmann-fold domains"/>
    <property type="match status" value="1"/>
</dbReference>
<organism evidence="2 3">
    <name type="scientific">Orchesella dallaii</name>
    <dbReference type="NCBI Taxonomy" id="48710"/>
    <lineage>
        <taxon>Eukaryota</taxon>
        <taxon>Metazoa</taxon>
        <taxon>Ecdysozoa</taxon>
        <taxon>Arthropoda</taxon>
        <taxon>Hexapoda</taxon>
        <taxon>Collembola</taxon>
        <taxon>Entomobryomorpha</taxon>
        <taxon>Entomobryoidea</taxon>
        <taxon>Orchesellidae</taxon>
        <taxon>Orchesellinae</taxon>
        <taxon>Orchesella</taxon>
    </lineage>
</organism>
<evidence type="ECO:0000313" key="2">
    <source>
        <dbReference type="EMBL" id="CAL8089021.1"/>
    </source>
</evidence>
<dbReference type="InterPro" id="IPR036291">
    <property type="entry name" value="NAD(P)-bd_dom_sf"/>
</dbReference>
<dbReference type="Gene3D" id="3.40.50.720">
    <property type="entry name" value="NAD(P)-binding Rossmann-like Domain"/>
    <property type="match status" value="1"/>
</dbReference>